<organism evidence="1">
    <name type="scientific">Sesamum radiatum</name>
    <name type="common">Black benniseed</name>
    <dbReference type="NCBI Taxonomy" id="300843"/>
    <lineage>
        <taxon>Eukaryota</taxon>
        <taxon>Viridiplantae</taxon>
        <taxon>Streptophyta</taxon>
        <taxon>Embryophyta</taxon>
        <taxon>Tracheophyta</taxon>
        <taxon>Spermatophyta</taxon>
        <taxon>Magnoliopsida</taxon>
        <taxon>eudicotyledons</taxon>
        <taxon>Gunneridae</taxon>
        <taxon>Pentapetalae</taxon>
        <taxon>asterids</taxon>
        <taxon>lamiids</taxon>
        <taxon>Lamiales</taxon>
        <taxon>Pedaliaceae</taxon>
        <taxon>Sesamum</taxon>
    </lineage>
</organism>
<proteinExistence type="predicted"/>
<accession>A0AAW2JY11</accession>
<comment type="caution">
    <text evidence="1">The sequence shown here is derived from an EMBL/GenBank/DDBJ whole genome shotgun (WGS) entry which is preliminary data.</text>
</comment>
<name>A0AAW2JY11_SESRA</name>
<protein>
    <submittedName>
        <fullName evidence="1">Uncharacterized protein</fullName>
    </submittedName>
</protein>
<reference evidence="1" key="2">
    <citation type="journal article" date="2024" name="Plant">
        <title>Genomic evolution and insights into agronomic trait innovations of Sesamum species.</title>
        <authorList>
            <person name="Miao H."/>
            <person name="Wang L."/>
            <person name="Qu L."/>
            <person name="Liu H."/>
            <person name="Sun Y."/>
            <person name="Le M."/>
            <person name="Wang Q."/>
            <person name="Wei S."/>
            <person name="Zheng Y."/>
            <person name="Lin W."/>
            <person name="Duan Y."/>
            <person name="Cao H."/>
            <person name="Xiong S."/>
            <person name="Wang X."/>
            <person name="Wei L."/>
            <person name="Li C."/>
            <person name="Ma Q."/>
            <person name="Ju M."/>
            <person name="Zhao R."/>
            <person name="Li G."/>
            <person name="Mu C."/>
            <person name="Tian Q."/>
            <person name="Mei H."/>
            <person name="Zhang T."/>
            <person name="Gao T."/>
            <person name="Zhang H."/>
        </authorList>
    </citation>
    <scope>NUCLEOTIDE SEQUENCE</scope>
    <source>
        <strain evidence="1">G02</strain>
    </source>
</reference>
<dbReference type="AlphaFoldDB" id="A0AAW2JY11"/>
<sequence>MALPGSFKCMVLFGKPSQLKDWAFARAQVQRVFAAALCMFFNGIFCCSNGLHLEKLVEPPPTRGFSGKLPKPSPALLSTVSRLHFLARGSHVHGNLKST</sequence>
<evidence type="ECO:0000313" key="1">
    <source>
        <dbReference type="EMBL" id="KAL0298585.1"/>
    </source>
</evidence>
<gene>
    <name evidence="1" type="ORF">Sradi_6518300</name>
</gene>
<dbReference type="EMBL" id="JACGWJ010000031">
    <property type="protein sequence ID" value="KAL0298585.1"/>
    <property type="molecule type" value="Genomic_DNA"/>
</dbReference>
<reference evidence="1" key="1">
    <citation type="submission" date="2020-06" db="EMBL/GenBank/DDBJ databases">
        <authorList>
            <person name="Li T."/>
            <person name="Hu X."/>
            <person name="Zhang T."/>
            <person name="Song X."/>
            <person name="Zhang H."/>
            <person name="Dai N."/>
            <person name="Sheng W."/>
            <person name="Hou X."/>
            <person name="Wei L."/>
        </authorList>
    </citation>
    <scope>NUCLEOTIDE SEQUENCE</scope>
    <source>
        <strain evidence="1">G02</strain>
        <tissue evidence="1">Leaf</tissue>
    </source>
</reference>